<dbReference type="GO" id="GO:0005524">
    <property type="term" value="F:ATP binding"/>
    <property type="evidence" value="ECO:0007669"/>
    <property type="project" value="UniProtKB-KW"/>
</dbReference>
<dbReference type="SUPFAM" id="SSF55083">
    <property type="entry name" value="6-hydroxymethyl-7,8-dihydropterin pyrophosphokinase, HPPK"/>
    <property type="match status" value="1"/>
</dbReference>
<dbReference type="PANTHER" id="PTHR43071">
    <property type="entry name" value="2-AMINO-4-HYDROXY-6-HYDROXYMETHYLDIHYDROPTERIDINE PYROPHOSPHOKINASE"/>
    <property type="match status" value="1"/>
</dbReference>
<evidence type="ECO:0000256" key="3">
    <source>
        <dbReference type="ARBA" id="ARBA00013253"/>
    </source>
</evidence>
<reference evidence="14 15" key="1">
    <citation type="submission" date="2017-10" db="EMBL/GenBank/DDBJ databases">
        <title>Draft genome of Longimonas halophila.</title>
        <authorList>
            <person name="Goh K.M."/>
            <person name="Shamsir M.S."/>
            <person name="Lim S.W."/>
        </authorList>
    </citation>
    <scope>NUCLEOTIDE SEQUENCE [LARGE SCALE GENOMIC DNA]</scope>
    <source>
        <strain evidence="14 15">KCTC 42399</strain>
    </source>
</reference>
<keyword evidence="9" id="KW-0289">Folate biosynthesis</keyword>
<keyword evidence="8" id="KW-0067">ATP-binding</keyword>
<keyword evidence="6" id="KW-0547">Nucleotide-binding</keyword>
<dbReference type="Proteomes" id="UP000221024">
    <property type="component" value="Unassembled WGS sequence"/>
</dbReference>
<evidence type="ECO:0000256" key="2">
    <source>
        <dbReference type="ARBA" id="ARBA00005810"/>
    </source>
</evidence>
<feature type="domain" description="7,8-dihydro-6-hydroxymethylpterin-pyrophosphokinase" evidence="13">
    <location>
        <begin position="98"/>
        <end position="109"/>
    </location>
</feature>
<protein>
    <recommendedName>
        <fullName evidence="4">2-amino-4-hydroxy-6-hydroxymethyldihydropteridine pyrophosphokinase</fullName>
        <ecNumber evidence="3">2.7.6.3</ecNumber>
    </recommendedName>
    <alternativeName>
        <fullName evidence="11">6-hydroxymethyl-7,8-dihydropterin pyrophosphokinase</fullName>
    </alternativeName>
    <alternativeName>
        <fullName evidence="12">7,8-dihydro-6-hydroxymethylpterin-pyrophosphokinase</fullName>
    </alternativeName>
</protein>
<accession>A0A2H3NL95</accession>
<dbReference type="PANTHER" id="PTHR43071:SF1">
    <property type="entry name" value="2-AMINO-4-HYDROXY-6-HYDROXYMETHYLDIHYDROPTERIDINE PYROPHOSPHOKINASE"/>
    <property type="match status" value="1"/>
</dbReference>
<dbReference type="GO" id="GO:0046656">
    <property type="term" value="P:folic acid biosynthetic process"/>
    <property type="evidence" value="ECO:0007669"/>
    <property type="project" value="UniProtKB-KW"/>
</dbReference>
<keyword evidence="5" id="KW-0808">Transferase</keyword>
<dbReference type="InterPro" id="IPR000550">
    <property type="entry name" value="Hppk"/>
</dbReference>
<gene>
    <name evidence="14" type="primary">folK</name>
    <name evidence="14" type="ORF">CRI93_08730</name>
</gene>
<evidence type="ECO:0000256" key="4">
    <source>
        <dbReference type="ARBA" id="ARBA00016218"/>
    </source>
</evidence>
<dbReference type="AlphaFoldDB" id="A0A2H3NL95"/>
<sequence>MPPPAAWTDAYLGVGANLGDRRAQIDQALVQLDAQAGVSVERVSSAYESEAHRRAGQEAVPAFINGVVHIRTALSAHALLRATQALEEQAGRSASAPRWAPRPLDIDLLMVGTETARTERLTLPHPRVHERRFVLMPWAELAPNLWVPDPFDATVQNLLQTCSDTHALHRRSGPLARSLFPT</sequence>
<dbReference type="InterPro" id="IPR035907">
    <property type="entry name" value="Hppk_sf"/>
</dbReference>
<comment type="function">
    <text evidence="10">Catalyzes the transfer of pyrophosphate from adenosine triphosphate (ATP) to 6-hydroxymethyl-7,8-dihydropterin, an enzymatic step in folate biosynthesis pathway.</text>
</comment>
<dbReference type="RefSeq" id="WP_098062240.1">
    <property type="nucleotide sequence ID" value="NZ_PDEP01000007.1"/>
</dbReference>
<dbReference type="Gene3D" id="3.30.70.560">
    <property type="entry name" value="7,8-Dihydro-6-hydroxymethylpterin-pyrophosphokinase HPPK"/>
    <property type="match status" value="1"/>
</dbReference>
<evidence type="ECO:0000256" key="12">
    <source>
        <dbReference type="ARBA" id="ARBA00033413"/>
    </source>
</evidence>
<evidence type="ECO:0000256" key="10">
    <source>
        <dbReference type="ARBA" id="ARBA00029409"/>
    </source>
</evidence>
<keyword evidence="15" id="KW-1185">Reference proteome</keyword>
<proteinExistence type="inferred from homology"/>
<evidence type="ECO:0000256" key="6">
    <source>
        <dbReference type="ARBA" id="ARBA00022741"/>
    </source>
</evidence>
<dbReference type="NCBIfam" id="TIGR01498">
    <property type="entry name" value="folK"/>
    <property type="match status" value="1"/>
</dbReference>
<evidence type="ECO:0000256" key="9">
    <source>
        <dbReference type="ARBA" id="ARBA00022909"/>
    </source>
</evidence>
<dbReference type="UniPathway" id="UPA00077">
    <property type="reaction ID" value="UER00155"/>
</dbReference>
<evidence type="ECO:0000256" key="8">
    <source>
        <dbReference type="ARBA" id="ARBA00022840"/>
    </source>
</evidence>
<dbReference type="PROSITE" id="PS00794">
    <property type="entry name" value="HPPK"/>
    <property type="match status" value="1"/>
</dbReference>
<evidence type="ECO:0000256" key="11">
    <source>
        <dbReference type="ARBA" id="ARBA00029766"/>
    </source>
</evidence>
<evidence type="ECO:0000256" key="1">
    <source>
        <dbReference type="ARBA" id="ARBA00005051"/>
    </source>
</evidence>
<dbReference type="GO" id="GO:0016301">
    <property type="term" value="F:kinase activity"/>
    <property type="evidence" value="ECO:0007669"/>
    <property type="project" value="UniProtKB-KW"/>
</dbReference>
<keyword evidence="7 14" id="KW-0418">Kinase</keyword>
<comment type="caution">
    <text evidence="14">The sequence shown here is derived from an EMBL/GenBank/DDBJ whole genome shotgun (WGS) entry which is preliminary data.</text>
</comment>
<evidence type="ECO:0000256" key="5">
    <source>
        <dbReference type="ARBA" id="ARBA00022679"/>
    </source>
</evidence>
<evidence type="ECO:0000313" key="14">
    <source>
        <dbReference type="EMBL" id="PEN06714.1"/>
    </source>
</evidence>
<name>A0A2H3NL95_9BACT</name>
<dbReference type="GO" id="GO:0003848">
    <property type="term" value="F:2-amino-4-hydroxy-6-hydroxymethyldihydropteridine diphosphokinase activity"/>
    <property type="evidence" value="ECO:0007669"/>
    <property type="project" value="UniProtKB-EC"/>
</dbReference>
<organism evidence="14 15">
    <name type="scientific">Longimonas halophila</name>
    <dbReference type="NCBI Taxonomy" id="1469170"/>
    <lineage>
        <taxon>Bacteria</taxon>
        <taxon>Pseudomonadati</taxon>
        <taxon>Rhodothermota</taxon>
        <taxon>Rhodothermia</taxon>
        <taxon>Rhodothermales</taxon>
        <taxon>Salisaetaceae</taxon>
        <taxon>Longimonas</taxon>
    </lineage>
</organism>
<dbReference type="EC" id="2.7.6.3" evidence="3"/>
<evidence type="ECO:0000313" key="15">
    <source>
        <dbReference type="Proteomes" id="UP000221024"/>
    </source>
</evidence>
<evidence type="ECO:0000259" key="13">
    <source>
        <dbReference type="PROSITE" id="PS00794"/>
    </source>
</evidence>
<dbReference type="EMBL" id="PDEP01000007">
    <property type="protein sequence ID" value="PEN06714.1"/>
    <property type="molecule type" value="Genomic_DNA"/>
</dbReference>
<dbReference type="OrthoDB" id="9808041at2"/>
<dbReference type="Pfam" id="PF01288">
    <property type="entry name" value="HPPK"/>
    <property type="match status" value="1"/>
</dbReference>
<comment type="pathway">
    <text evidence="1">Cofactor biosynthesis; tetrahydrofolate biosynthesis; 2-amino-4-hydroxy-6-hydroxymethyl-7,8-dihydropteridine diphosphate from 7,8-dihydroneopterin triphosphate: step 4/4.</text>
</comment>
<evidence type="ECO:0000256" key="7">
    <source>
        <dbReference type="ARBA" id="ARBA00022777"/>
    </source>
</evidence>
<dbReference type="GO" id="GO:0046654">
    <property type="term" value="P:tetrahydrofolate biosynthetic process"/>
    <property type="evidence" value="ECO:0007669"/>
    <property type="project" value="UniProtKB-UniPathway"/>
</dbReference>
<comment type="similarity">
    <text evidence="2">Belongs to the HPPK family.</text>
</comment>
<dbReference type="CDD" id="cd00483">
    <property type="entry name" value="HPPK"/>
    <property type="match status" value="1"/>
</dbReference>